<accession>A0A1W9S0J7</accession>
<protein>
    <submittedName>
        <fullName evidence="3">Uncharacterized protein</fullName>
    </submittedName>
</protein>
<dbReference type="PANTHER" id="PTHR43808">
    <property type="entry name" value="ACETYLORNITHINE DEACETYLASE"/>
    <property type="match status" value="1"/>
</dbReference>
<dbReference type="SUPFAM" id="SSF53187">
    <property type="entry name" value="Zn-dependent exopeptidases"/>
    <property type="match status" value="1"/>
</dbReference>
<dbReference type="InterPro" id="IPR050072">
    <property type="entry name" value="Peptidase_M20A"/>
</dbReference>
<comment type="caution">
    <text evidence="3">The sequence shown here is derived from an EMBL/GenBank/DDBJ whole genome shotgun (WGS) entry which is preliminary data.</text>
</comment>
<evidence type="ECO:0000313" key="3">
    <source>
        <dbReference type="EMBL" id="OQX90172.1"/>
    </source>
</evidence>
<dbReference type="AlphaFoldDB" id="A0A1W9S0J7"/>
<keyword evidence="1" id="KW-0479">Metal-binding</keyword>
<dbReference type="Gene3D" id="3.30.70.360">
    <property type="match status" value="1"/>
</dbReference>
<dbReference type="Gene3D" id="3.40.630.10">
    <property type="entry name" value="Zn peptidases"/>
    <property type="match status" value="1"/>
</dbReference>
<keyword evidence="2" id="KW-0378">Hydrolase</keyword>
<dbReference type="EMBL" id="NATQ01000093">
    <property type="protein sequence ID" value="OQX90172.1"/>
    <property type="molecule type" value="Genomic_DNA"/>
</dbReference>
<evidence type="ECO:0000256" key="1">
    <source>
        <dbReference type="ARBA" id="ARBA00022723"/>
    </source>
</evidence>
<dbReference type="GO" id="GO:0046872">
    <property type="term" value="F:metal ion binding"/>
    <property type="evidence" value="ECO:0007669"/>
    <property type="project" value="UniProtKB-KW"/>
</dbReference>
<sequence length="182" mass="20093">AASSLFDLEEELAKRRTEMEVSDDAHSYITMNIGGVCDGGTKPNTICDRFSFTVDTRVIPEMCLSEIDKLIRERVYKALTGTHYGYNIELIQKVKTAVGLSNDRMKELVGMAFSDVVGIKPRFVLAPFFSDMRYLVSAGIPTIGIGCESGLIHGDDEWVSLEGLTEMSSVMVNIARHISKSC</sequence>
<reference evidence="4" key="1">
    <citation type="submission" date="2017-03" db="EMBL/GenBank/DDBJ databases">
        <title>Novel pathways for hydrocarbon cycling and metabolic interdependencies in hydrothermal sediment communities.</title>
        <authorList>
            <person name="Dombrowski N."/>
            <person name="Seitz K."/>
            <person name="Teske A."/>
            <person name="Baker B."/>
        </authorList>
    </citation>
    <scope>NUCLEOTIDE SEQUENCE [LARGE SCALE GENOMIC DNA]</scope>
</reference>
<organism evidence="3 4">
    <name type="scientific">Candidatus Coatesbacteria bacterium 4484_99</name>
    <dbReference type="NCBI Taxonomy" id="1970774"/>
    <lineage>
        <taxon>Bacteria</taxon>
        <taxon>Candidatus Coatesiibacteriota</taxon>
    </lineage>
</organism>
<dbReference type="InterPro" id="IPR002933">
    <property type="entry name" value="Peptidase_M20"/>
</dbReference>
<name>A0A1W9S0J7_9BACT</name>
<feature type="non-terminal residue" evidence="3">
    <location>
        <position position="1"/>
    </location>
</feature>
<dbReference type="GO" id="GO:0016787">
    <property type="term" value="F:hydrolase activity"/>
    <property type="evidence" value="ECO:0007669"/>
    <property type="project" value="UniProtKB-KW"/>
</dbReference>
<dbReference type="SUPFAM" id="SSF55031">
    <property type="entry name" value="Bacterial exopeptidase dimerisation domain"/>
    <property type="match status" value="1"/>
</dbReference>
<dbReference type="Pfam" id="PF01546">
    <property type="entry name" value="Peptidase_M20"/>
    <property type="match status" value="1"/>
</dbReference>
<dbReference type="Proteomes" id="UP000192611">
    <property type="component" value="Unassembled WGS sequence"/>
</dbReference>
<proteinExistence type="predicted"/>
<evidence type="ECO:0000256" key="2">
    <source>
        <dbReference type="ARBA" id="ARBA00022801"/>
    </source>
</evidence>
<gene>
    <name evidence="3" type="ORF">B6D57_04480</name>
</gene>
<dbReference type="InterPro" id="IPR036264">
    <property type="entry name" value="Bact_exopeptidase_dim_dom"/>
</dbReference>
<evidence type="ECO:0000313" key="4">
    <source>
        <dbReference type="Proteomes" id="UP000192611"/>
    </source>
</evidence>